<protein>
    <recommendedName>
        <fullName evidence="3">Sucrose phosphatase-like domain-containing protein</fullName>
    </recommendedName>
</protein>
<sequence>MAFNAAHEALRPKATQLICFCDVDGTIVHPSEATQQLGSYTGRSVHPGCVLWVDQETGKRHKLLQLPPSSTGAQGIISCNTLNHIAAMRSTGVLLVLITGARTSTLFQRLPFLPKADAYASENGGRLFFPTSTLPVAVPFTEDLEWRSRHDSVAGSAAQESKAPAQRQGLLWDVFRQLQEAGFYLDANSYSTSFRVRLDKSAGKSEQDLLQALQAQPPGLSWSTNLGHVDVCPATSGKRAVAKYIMERLTTSPQLTFLMCDDANDLGLADLVAKVFVPTITADSVRQAAEKDPQKFVLAQKPGFLGTEEVLVHVDDYIGSFILG</sequence>
<dbReference type="InterPro" id="IPR023214">
    <property type="entry name" value="HAD_sf"/>
</dbReference>
<dbReference type="InterPro" id="IPR036412">
    <property type="entry name" value="HAD-like_sf"/>
</dbReference>
<proteinExistence type="predicted"/>
<dbReference type="Proteomes" id="UP001465755">
    <property type="component" value="Unassembled WGS sequence"/>
</dbReference>
<comment type="caution">
    <text evidence="1">The sequence shown here is derived from an EMBL/GenBank/DDBJ whole genome shotgun (WGS) entry which is preliminary data.</text>
</comment>
<organism evidence="1 2">
    <name type="scientific">Symbiochloris irregularis</name>
    <dbReference type="NCBI Taxonomy" id="706552"/>
    <lineage>
        <taxon>Eukaryota</taxon>
        <taxon>Viridiplantae</taxon>
        <taxon>Chlorophyta</taxon>
        <taxon>core chlorophytes</taxon>
        <taxon>Trebouxiophyceae</taxon>
        <taxon>Trebouxiales</taxon>
        <taxon>Trebouxiaceae</taxon>
        <taxon>Symbiochloris</taxon>
    </lineage>
</organism>
<dbReference type="Gene3D" id="3.40.50.1000">
    <property type="entry name" value="HAD superfamily/HAD-like"/>
    <property type="match status" value="1"/>
</dbReference>
<evidence type="ECO:0000313" key="1">
    <source>
        <dbReference type="EMBL" id="KAK9801340.1"/>
    </source>
</evidence>
<evidence type="ECO:0008006" key="3">
    <source>
        <dbReference type="Google" id="ProtNLM"/>
    </source>
</evidence>
<dbReference type="EMBL" id="JALJOQ010000077">
    <property type="protein sequence ID" value="KAK9801340.1"/>
    <property type="molecule type" value="Genomic_DNA"/>
</dbReference>
<evidence type="ECO:0000313" key="2">
    <source>
        <dbReference type="Proteomes" id="UP001465755"/>
    </source>
</evidence>
<dbReference type="Gene3D" id="3.90.1070.10">
    <property type="match status" value="1"/>
</dbReference>
<name>A0AAW1NXG7_9CHLO</name>
<gene>
    <name evidence="1" type="ORF">WJX73_006835</name>
</gene>
<accession>A0AAW1NXG7</accession>
<keyword evidence="2" id="KW-1185">Reference proteome</keyword>
<reference evidence="1 2" key="1">
    <citation type="journal article" date="2024" name="Nat. Commun.">
        <title>Phylogenomics reveals the evolutionary origins of lichenization in chlorophyte algae.</title>
        <authorList>
            <person name="Puginier C."/>
            <person name="Libourel C."/>
            <person name="Otte J."/>
            <person name="Skaloud P."/>
            <person name="Haon M."/>
            <person name="Grisel S."/>
            <person name="Petersen M."/>
            <person name="Berrin J.G."/>
            <person name="Delaux P.M."/>
            <person name="Dal Grande F."/>
            <person name="Keller J."/>
        </authorList>
    </citation>
    <scope>NUCLEOTIDE SEQUENCE [LARGE SCALE GENOMIC DNA]</scope>
    <source>
        <strain evidence="1 2">SAG 2036</strain>
    </source>
</reference>
<dbReference type="SUPFAM" id="SSF56784">
    <property type="entry name" value="HAD-like"/>
    <property type="match status" value="1"/>
</dbReference>
<dbReference type="AlphaFoldDB" id="A0AAW1NXG7"/>